<dbReference type="InterPro" id="IPR006680">
    <property type="entry name" value="Amidohydro-rel"/>
</dbReference>
<dbReference type="STRING" id="1116229.S3DNX2"/>
<dbReference type="InterPro" id="IPR057744">
    <property type="entry name" value="OTAase-like"/>
</dbReference>
<keyword evidence="3" id="KW-1185">Reference proteome</keyword>
<dbReference type="RefSeq" id="XP_008085532.1">
    <property type="nucleotide sequence ID" value="XM_008087341.1"/>
</dbReference>
<dbReference type="InterPro" id="IPR032466">
    <property type="entry name" value="Metal_Hydrolase"/>
</dbReference>
<sequence length="440" mass="48032">MTPLQPPWKLSPPKTYILQNATIICPLTSRLIPHQTLKLSHGRITSITPYEEDYDLVSHPHEITLDLTGRYISPGLIDSHVHICAVPGPPTLSDLFNLPADVGKLQEPYLLRQMLQRGFTSVRDCGGATLTLKEGVESGLIRGPRLFLAGKALSQTGGHGDTRGAHDVSTCCSSLQLARRVDGVASCLHGAREELRRGASFLKIMSGGGVASPTDKLESIQFTPEEVRAITTVAEQAGTYVTAHAYTPRTIRHAVENGVTGIEHGNLLDEATARMMSERGVFLTPTLVTYSAMGMEEFEGYVPAGSQEKNEGVLEAGLKALKIAHDAGVTMLFGTDLLGPMGMLQTKEFGLRRRVLSSSEILKHATVNPAKRLGMESELGQVREGFVADLLILNANPLDDIEFLDRPEKHLLAVIKDGRVEFSQWKELREDVVEAKLFIE</sequence>
<dbReference type="GO" id="GO:0016810">
    <property type="term" value="F:hydrolase activity, acting on carbon-nitrogen (but not peptide) bonds"/>
    <property type="evidence" value="ECO:0007669"/>
    <property type="project" value="InterPro"/>
</dbReference>
<dbReference type="eggNOG" id="ENOG502QRDE">
    <property type="taxonomic scope" value="Eukaryota"/>
</dbReference>
<dbReference type="KEGG" id="glz:GLAREA_04964"/>
<dbReference type="SUPFAM" id="SSF51556">
    <property type="entry name" value="Metallo-dependent hydrolases"/>
    <property type="match status" value="1"/>
</dbReference>
<dbReference type="OMA" id="DVFPGPR"/>
<dbReference type="InterPro" id="IPR051781">
    <property type="entry name" value="Metallo-dep_Hydrolase"/>
</dbReference>
<dbReference type="Gene3D" id="2.30.40.10">
    <property type="entry name" value="Urease, subunit C, domain 1"/>
    <property type="match status" value="1"/>
</dbReference>
<dbReference type="SUPFAM" id="SSF51338">
    <property type="entry name" value="Composite domain of metallo-dependent hydrolases"/>
    <property type="match status" value="1"/>
</dbReference>
<reference evidence="2 3" key="1">
    <citation type="journal article" date="2013" name="BMC Genomics">
        <title>Genomics-driven discovery of the pneumocandin biosynthetic gene cluster in the fungus Glarea lozoyensis.</title>
        <authorList>
            <person name="Chen L."/>
            <person name="Yue Q."/>
            <person name="Zhang X."/>
            <person name="Xiang M."/>
            <person name="Wang C."/>
            <person name="Li S."/>
            <person name="Che Y."/>
            <person name="Ortiz-Lopez F.J."/>
            <person name="Bills G.F."/>
            <person name="Liu X."/>
            <person name="An Z."/>
        </authorList>
    </citation>
    <scope>NUCLEOTIDE SEQUENCE [LARGE SCALE GENOMIC DNA]</scope>
    <source>
        <strain evidence="3">ATCC 20868 / MF5171</strain>
    </source>
</reference>
<dbReference type="Proteomes" id="UP000016922">
    <property type="component" value="Unassembled WGS sequence"/>
</dbReference>
<evidence type="ECO:0000313" key="3">
    <source>
        <dbReference type="Proteomes" id="UP000016922"/>
    </source>
</evidence>
<evidence type="ECO:0000313" key="2">
    <source>
        <dbReference type="EMBL" id="EPE28173.1"/>
    </source>
</evidence>
<dbReference type="PANTHER" id="PTHR43135">
    <property type="entry name" value="ALPHA-D-RIBOSE 1-METHYLPHOSPHONATE 5-TRIPHOSPHATE DIPHOSPHATASE"/>
    <property type="match status" value="1"/>
</dbReference>
<evidence type="ECO:0000259" key="1">
    <source>
        <dbReference type="Pfam" id="PF01979"/>
    </source>
</evidence>
<gene>
    <name evidence="2" type="ORF">GLAREA_04964</name>
</gene>
<accession>S3DNX2</accession>
<dbReference type="GeneID" id="19464019"/>
<feature type="domain" description="Amidohydrolase-related" evidence="1">
    <location>
        <begin position="71"/>
        <end position="419"/>
    </location>
</feature>
<dbReference type="HOGENOM" id="CLU_023620_2_0_1"/>
<dbReference type="AlphaFoldDB" id="S3DNX2"/>
<dbReference type="Pfam" id="PF01979">
    <property type="entry name" value="Amidohydro_1"/>
    <property type="match status" value="1"/>
</dbReference>
<dbReference type="InterPro" id="IPR011059">
    <property type="entry name" value="Metal-dep_hydrolase_composite"/>
</dbReference>
<protein>
    <submittedName>
        <fullName evidence="2">Metallo-dependent hydrolase</fullName>
    </submittedName>
</protein>
<keyword evidence="2" id="KW-0378">Hydrolase</keyword>
<name>S3DNX2_GLAL2</name>
<dbReference type="PANTHER" id="PTHR43135:SF3">
    <property type="entry name" value="ALPHA-D-RIBOSE 1-METHYLPHOSPHONATE 5-TRIPHOSPHATE DIPHOSPHATASE"/>
    <property type="match status" value="1"/>
</dbReference>
<dbReference type="Gene3D" id="3.20.20.140">
    <property type="entry name" value="Metal-dependent hydrolases"/>
    <property type="match status" value="1"/>
</dbReference>
<dbReference type="CDD" id="cd01299">
    <property type="entry name" value="Met_dep_hydrolase_A"/>
    <property type="match status" value="1"/>
</dbReference>
<organism evidence="2 3">
    <name type="scientific">Glarea lozoyensis (strain ATCC 20868 / MF5171)</name>
    <dbReference type="NCBI Taxonomy" id="1116229"/>
    <lineage>
        <taxon>Eukaryota</taxon>
        <taxon>Fungi</taxon>
        <taxon>Dikarya</taxon>
        <taxon>Ascomycota</taxon>
        <taxon>Pezizomycotina</taxon>
        <taxon>Leotiomycetes</taxon>
        <taxon>Helotiales</taxon>
        <taxon>Helotiaceae</taxon>
        <taxon>Glarea</taxon>
    </lineage>
</organism>
<dbReference type="OrthoDB" id="194468at2759"/>
<dbReference type="EMBL" id="KE145369">
    <property type="protein sequence ID" value="EPE28173.1"/>
    <property type="molecule type" value="Genomic_DNA"/>
</dbReference>
<proteinExistence type="predicted"/>